<feature type="compositionally biased region" description="Polar residues" evidence="1">
    <location>
        <begin position="132"/>
        <end position="145"/>
    </location>
</feature>
<feature type="region of interest" description="Disordered" evidence="1">
    <location>
        <begin position="132"/>
        <end position="179"/>
    </location>
</feature>
<organism evidence="3 4">
    <name type="scientific">Stegodyphus mimosarum</name>
    <name type="common">African social velvet spider</name>
    <dbReference type="NCBI Taxonomy" id="407821"/>
    <lineage>
        <taxon>Eukaryota</taxon>
        <taxon>Metazoa</taxon>
        <taxon>Ecdysozoa</taxon>
        <taxon>Arthropoda</taxon>
        <taxon>Chelicerata</taxon>
        <taxon>Arachnida</taxon>
        <taxon>Araneae</taxon>
        <taxon>Araneomorphae</taxon>
        <taxon>Entelegynae</taxon>
        <taxon>Eresoidea</taxon>
        <taxon>Eresidae</taxon>
        <taxon>Stegodyphus</taxon>
    </lineage>
</organism>
<feature type="chain" id="PRO_5001829253" description="Secreted protein" evidence="2">
    <location>
        <begin position="20"/>
        <end position="179"/>
    </location>
</feature>
<evidence type="ECO:0000256" key="2">
    <source>
        <dbReference type="SAM" id="SignalP"/>
    </source>
</evidence>
<dbReference type="AlphaFoldDB" id="A0A087T2R1"/>
<accession>A0A087T2R1</accession>
<name>A0A087T2R1_STEMI</name>
<evidence type="ECO:0000313" key="3">
    <source>
        <dbReference type="EMBL" id="KFM59400.1"/>
    </source>
</evidence>
<feature type="signal peptide" evidence="2">
    <location>
        <begin position="1"/>
        <end position="19"/>
    </location>
</feature>
<protein>
    <recommendedName>
        <fullName evidence="5">Secreted protein</fullName>
    </recommendedName>
</protein>
<dbReference type="OrthoDB" id="6419268at2759"/>
<evidence type="ECO:0000313" key="4">
    <source>
        <dbReference type="Proteomes" id="UP000054359"/>
    </source>
</evidence>
<sequence length="179" mass="20355">MHLLALLAGIYLMIFVVEPVAVPQQYLAQHYYGLPWSAQRRTNFPKGQMMHLPFIKNNIYQDFSKGQPQIDIHPARNFGSSNLTHKVEIHSSSVAHRLDSSSQNPRRKLYSSTHISQRKRIKKVIPLRHSLNPTATSNITQSSKGNGEVLWRPLRLNSQNGTETRRSEKKKVFNSAGSA</sequence>
<dbReference type="EMBL" id="KK113128">
    <property type="protein sequence ID" value="KFM59400.1"/>
    <property type="molecule type" value="Genomic_DNA"/>
</dbReference>
<dbReference type="Proteomes" id="UP000054359">
    <property type="component" value="Unassembled WGS sequence"/>
</dbReference>
<proteinExistence type="predicted"/>
<evidence type="ECO:0000256" key="1">
    <source>
        <dbReference type="SAM" id="MobiDB-lite"/>
    </source>
</evidence>
<feature type="non-terminal residue" evidence="3">
    <location>
        <position position="179"/>
    </location>
</feature>
<reference evidence="3 4" key="1">
    <citation type="submission" date="2013-11" db="EMBL/GenBank/DDBJ databases">
        <title>Genome sequencing of Stegodyphus mimosarum.</title>
        <authorList>
            <person name="Bechsgaard J."/>
        </authorList>
    </citation>
    <scope>NUCLEOTIDE SEQUENCE [LARGE SCALE GENOMIC DNA]</scope>
</reference>
<keyword evidence="4" id="KW-1185">Reference proteome</keyword>
<keyword evidence="2" id="KW-0732">Signal</keyword>
<evidence type="ECO:0008006" key="5">
    <source>
        <dbReference type="Google" id="ProtNLM"/>
    </source>
</evidence>
<gene>
    <name evidence="3" type="ORF">X975_13523</name>
</gene>